<evidence type="ECO:0000313" key="3">
    <source>
        <dbReference type="Proteomes" id="UP001595699"/>
    </source>
</evidence>
<dbReference type="SUPFAM" id="SSF52980">
    <property type="entry name" value="Restriction endonuclease-like"/>
    <property type="match status" value="1"/>
</dbReference>
<dbReference type="InterPro" id="IPR018547">
    <property type="entry name" value="AbiEi_C"/>
</dbReference>
<proteinExistence type="predicted"/>
<evidence type="ECO:0000259" key="1">
    <source>
        <dbReference type="Pfam" id="PF09407"/>
    </source>
</evidence>
<gene>
    <name evidence="2" type="ORF">ACFOUW_35815</name>
</gene>
<dbReference type="InterPro" id="IPR011335">
    <property type="entry name" value="Restrct_endonuc-II-like"/>
</dbReference>
<dbReference type="EMBL" id="JBHRZH010000050">
    <property type="protein sequence ID" value="MFC3766241.1"/>
    <property type="molecule type" value="Genomic_DNA"/>
</dbReference>
<comment type="caution">
    <text evidence="2">The sequence shown here is derived from an EMBL/GenBank/DDBJ whole genome shotgun (WGS) entry which is preliminary data.</text>
</comment>
<keyword evidence="3" id="KW-1185">Reference proteome</keyword>
<organism evidence="2 3">
    <name type="scientific">Tenggerimyces flavus</name>
    <dbReference type="NCBI Taxonomy" id="1708749"/>
    <lineage>
        <taxon>Bacteria</taxon>
        <taxon>Bacillati</taxon>
        <taxon>Actinomycetota</taxon>
        <taxon>Actinomycetes</taxon>
        <taxon>Propionibacteriales</taxon>
        <taxon>Nocardioidaceae</taxon>
        <taxon>Tenggerimyces</taxon>
    </lineage>
</organism>
<feature type="domain" description="AbiEi antitoxin C-terminal" evidence="1">
    <location>
        <begin position="71"/>
        <end position="150"/>
    </location>
</feature>
<dbReference type="Proteomes" id="UP001595699">
    <property type="component" value="Unassembled WGS sequence"/>
</dbReference>
<protein>
    <submittedName>
        <fullName evidence="2">Type IV toxin-antitoxin system AbiEi family antitoxin</fullName>
    </submittedName>
</protein>
<sequence>MPRRRKVDHDALDELIRRRQGVLRVSELERLGVPGPTVSYRTRAGGPWQRILPGVVLAFSGAVAPHHRRLAAIVYARGGALLTGLTALELYGLRDPQPDQAVQVLVPHRRRRASSGYVVVERTIRMPSHRWRSSLPCAPPARAVIDACRRLGRIDTVRSIIADAVQRGLCTIPSLLTELAESQIRGTKLPRLVLREVIAGTRSVAEGRTRELMRRRGIPEPLWNHDVYDSDGSLLCRPDAIWPELGVVLEVDSMAWHLSPASYRRTQARQRRMAKYGLIVIPVAPSDLGQRPLEILAEVEQALSAAKLRTAPAIVVRPSAATAA</sequence>
<dbReference type="Pfam" id="PF09407">
    <property type="entry name" value="AbiEi_1"/>
    <property type="match status" value="1"/>
</dbReference>
<dbReference type="SUPFAM" id="SSF160887">
    <property type="entry name" value="Rv2827c C-terminal domain-like"/>
    <property type="match status" value="1"/>
</dbReference>
<dbReference type="RefSeq" id="WP_205117542.1">
    <property type="nucleotide sequence ID" value="NZ_JAFBCM010000001.1"/>
</dbReference>
<name>A0ABV7YLM6_9ACTN</name>
<evidence type="ECO:0000313" key="2">
    <source>
        <dbReference type="EMBL" id="MFC3766241.1"/>
    </source>
</evidence>
<reference evidence="3" key="1">
    <citation type="journal article" date="2019" name="Int. J. Syst. Evol. Microbiol.">
        <title>The Global Catalogue of Microorganisms (GCM) 10K type strain sequencing project: providing services to taxonomists for standard genome sequencing and annotation.</title>
        <authorList>
            <consortium name="The Broad Institute Genomics Platform"/>
            <consortium name="The Broad Institute Genome Sequencing Center for Infectious Disease"/>
            <person name="Wu L."/>
            <person name="Ma J."/>
        </authorList>
    </citation>
    <scope>NUCLEOTIDE SEQUENCE [LARGE SCALE GENOMIC DNA]</scope>
    <source>
        <strain evidence="3">CGMCC 4.7241</strain>
    </source>
</reference>
<accession>A0ABV7YLM6</accession>